<dbReference type="WBParaSite" id="nRc.2.0.1.t44092-RA">
    <property type="protein sequence ID" value="nRc.2.0.1.t44092-RA"/>
    <property type="gene ID" value="nRc.2.0.1.g44092"/>
</dbReference>
<accession>A0A915KYS4</accession>
<evidence type="ECO:0000313" key="2">
    <source>
        <dbReference type="WBParaSite" id="nRc.2.0.1.t44092-RA"/>
    </source>
</evidence>
<dbReference type="AlphaFoldDB" id="A0A915KYS4"/>
<name>A0A915KYS4_ROMCU</name>
<sequence length="77" mass="9099">MSLLKLAYKKGNVLMHHKIYGGLIEGSSRTYLGYYRPQCAKFWQFMKKVGKRFFVMIMTRKRRATSALSFKEKSNKI</sequence>
<keyword evidence="1" id="KW-1185">Reference proteome</keyword>
<dbReference type="Proteomes" id="UP000887565">
    <property type="component" value="Unplaced"/>
</dbReference>
<organism evidence="1 2">
    <name type="scientific">Romanomermis culicivorax</name>
    <name type="common">Nematode worm</name>
    <dbReference type="NCBI Taxonomy" id="13658"/>
    <lineage>
        <taxon>Eukaryota</taxon>
        <taxon>Metazoa</taxon>
        <taxon>Ecdysozoa</taxon>
        <taxon>Nematoda</taxon>
        <taxon>Enoplea</taxon>
        <taxon>Dorylaimia</taxon>
        <taxon>Mermithida</taxon>
        <taxon>Mermithoidea</taxon>
        <taxon>Mermithidae</taxon>
        <taxon>Romanomermis</taxon>
    </lineage>
</organism>
<evidence type="ECO:0000313" key="1">
    <source>
        <dbReference type="Proteomes" id="UP000887565"/>
    </source>
</evidence>
<protein>
    <submittedName>
        <fullName evidence="2">Uncharacterized protein</fullName>
    </submittedName>
</protein>
<reference evidence="2" key="1">
    <citation type="submission" date="2022-11" db="UniProtKB">
        <authorList>
            <consortium name="WormBaseParasite"/>
        </authorList>
    </citation>
    <scope>IDENTIFICATION</scope>
</reference>
<proteinExistence type="predicted"/>